<dbReference type="RefSeq" id="XP_017861744.1">
    <property type="nucleotide sequence ID" value="XM_018006255.1"/>
</dbReference>
<keyword evidence="3" id="KW-0440">LIM domain</keyword>
<feature type="region of interest" description="Disordered" evidence="4">
    <location>
        <begin position="250"/>
        <end position="283"/>
    </location>
</feature>
<feature type="region of interest" description="Disordered" evidence="4">
    <location>
        <begin position="380"/>
        <end position="545"/>
    </location>
</feature>
<evidence type="ECO:0000313" key="7">
    <source>
        <dbReference type="Proteomes" id="UP000694904"/>
    </source>
</evidence>
<feature type="signal peptide" evidence="5">
    <location>
        <begin position="1"/>
        <end position="20"/>
    </location>
</feature>
<dbReference type="SMART" id="SM00228">
    <property type="entry name" value="PDZ"/>
    <property type="match status" value="1"/>
</dbReference>
<feature type="compositionally biased region" description="Polar residues" evidence="4">
    <location>
        <begin position="496"/>
        <end position="507"/>
    </location>
</feature>
<dbReference type="SUPFAM" id="SSF50156">
    <property type="entry name" value="PDZ domain-like"/>
    <property type="match status" value="1"/>
</dbReference>
<dbReference type="InterPro" id="IPR036034">
    <property type="entry name" value="PDZ_sf"/>
</dbReference>
<evidence type="ECO:0000256" key="5">
    <source>
        <dbReference type="SAM" id="SignalP"/>
    </source>
</evidence>
<keyword evidence="7" id="KW-1185">Reference proteome</keyword>
<feature type="compositionally biased region" description="Acidic residues" evidence="4">
    <location>
        <begin position="435"/>
        <end position="456"/>
    </location>
</feature>
<dbReference type="PANTHER" id="PTHR24214:SF38">
    <property type="entry name" value="PDZ AND LIM DOMAIN PROTEIN ZASP-RELATED"/>
    <property type="match status" value="1"/>
</dbReference>
<feature type="compositionally biased region" description="Basic and acidic residues" evidence="4">
    <location>
        <begin position="381"/>
        <end position="399"/>
    </location>
</feature>
<dbReference type="GeneID" id="108613058"/>
<proteinExistence type="predicted"/>
<reference evidence="7" key="2">
    <citation type="journal article" date="2016" name="G3 (Bethesda)">
        <title>Genome Evolution in Three Species of Cactophilic Drosophila.</title>
        <authorList>
            <person name="Sanchez-Flores A."/>
            <person name="Penazola F."/>
            <person name="Carpinteyro-Ponce J."/>
            <person name="Nazario-Yepiz N."/>
            <person name="Abreu-Goodger C."/>
            <person name="Machado C.A."/>
            <person name="Markow T.A."/>
        </authorList>
    </citation>
    <scope>NUCLEOTIDE SEQUENCE [LARGE SCALE GENOMIC DNA]</scope>
</reference>
<dbReference type="PANTHER" id="PTHR24214">
    <property type="entry name" value="PDZ AND LIM DOMAIN PROTEIN ZASP"/>
    <property type="match status" value="1"/>
</dbReference>
<feature type="compositionally biased region" description="Basic and acidic residues" evidence="4">
    <location>
        <begin position="592"/>
        <end position="602"/>
    </location>
</feature>
<evidence type="ECO:0000313" key="8">
    <source>
        <dbReference type="RefSeq" id="XP_017861744.1"/>
    </source>
</evidence>
<evidence type="ECO:0000256" key="4">
    <source>
        <dbReference type="SAM" id="MobiDB-lite"/>
    </source>
</evidence>
<keyword evidence="5" id="KW-0732">Signal</keyword>
<name>A0ABM1P3F8_DROAR</name>
<feature type="domain" description="PDZ" evidence="6">
    <location>
        <begin position="94"/>
        <end position="176"/>
    </location>
</feature>
<feature type="region of interest" description="Disordered" evidence="4">
    <location>
        <begin position="585"/>
        <end position="644"/>
    </location>
</feature>
<reference evidence="8" key="3">
    <citation type="submission" date="2025-08" db="UniProtKB">
        <authorList>
            <consortium name="RefSeq"/>
        </authorList>
    </citation>
    <scope>IDENTIFICATION</scope>
    <source>
        <tissue evidence="8">Whole organism</tissue>
    </source>
</reference>
<comment type="subcellular location">
    <subcellularLocation>
        <location evidence="1">Cytoplasm</location>
    </subcellularLocation>
</comment>
<evidence type="ECO:0000256" key="1">
    <source>
        <dbReference type="ARBA" id="ARBA00004496"/>
    </source>
</evidence>
<feature type="compositionally biased region" description="Low complexity" evidence="4">
    <location>
        <begin position="663"/>
        <end position="675"/>
    </location>
</feature>
<gene>
    <name evidence="8" type="primary">LOC108613058</name>
</gene>
<dbReference type="InterPro" id="IPR001478">
    <property type="entry name" value="PDZ"/>
</dbReference>
<sequence length="809" mass="89724">MPRGAVCVCVCVSCLCQVKSMLQLAARTAESDCQSIVGTARSSARLWRQSVATVGRQRHRANGRTCSRCGGIPIVLFKRFSSEQSSGVRNMVIDIKMCRFDNVPWGFRLVGGADYDYPLTVVKVTEGSIAEEAGLRVEDVIVRINDTAATPLTHDEAHRLIMSSGSVFYFGVHREREEEEVYAGPKRFPVSASSLTMSPTAVASASASATTSPLPSLTEATKAFTPEQEQVEVAQLEANVELECRSAVTEMHSHANQDSQNNQAEQQNQTDQPNQTEASASVDQQATNGSLYLPDLPDRPCSAMSEQAEIKLVEEEIAAVLSGESEVLKEQNVLGVNFYRIFPKPGVCMSSDVLRSLNEEVTKTKLEKEKENRKWSTFLQRPDRPVPKSKQQLEAERRAANAYKVKIVKSAPRDKSPMPEAKPAPKEATPPQQEPEPEPEPVAEQEQVDPVDEEPLPTDSEVPNLEQLPDNGNNATPEETDGEQLEKTDASKEEPGQQTADEQQTAIEPNEGEGQQDVSEGEAGGSGEDSGEATPAKTDEELALEKQLADVQKQLAALSSLPSTIQSTLDAVTKQLAELLPTFKLQQQQQQQRDEEQPHGQHEGMSSCAANKEQQQQQQQEEEEQQVQPEETAPENNEDKCDANDREVAEISLSNGDNRQLEEQQQQQEQQLNEELSFKKQKKHNVIEELEEHLVRKNNPRRSKRAFGPLTPSSERPLVLPGGRRWYRPKDAYNDEFIAETLSAQAELITGSTLGVNFMKYQKPERKIDLNRSEVYKVIHHLDRAPVRGIEVRAPLVAAESDIRQALQS</sequence>
<keyword evidence="2" id="KW-0963">Cytoplasm</keyword>
<feature type="compositionally biased region" description="Polar residues" evidence="4">
    <location>
        <begin position="254"/>
        <end position="283"/>
    </location>
</feature>
<feature type="compositionally biased region" description="Basic and acidic residues" evidence="4">
    <location>
        <begin position="484"/>
        <end position="495"/>
    </location>
</feature>
<organism evidence="7 8">
    <name type="scientific">Drosophila arizonae</name>
    <name type="common">Fruit fly</name>
    <dbReference type="NCBI Taxonomy" id="7263"/>
    <lineage>
        <taxon>Eukaryota</taxon>
        <taxon>Metazoa</taxon>
        <taxon>Ecdysozoa</taxon>
        <taxon>Arthropoda</taxon>
        <taxon>Hexapoda</taxon>
        <taxon>Insecta</taxon>
        <taxon>Pterygota</taxon>
        <taxon>Neoptera</taxon>
        <taxon>Endopterygota</taxon>
        <taxon>Diptera</taxon>
        <taxon>Brachycera</taxon>
        <taxon>Muscomorpha</taxon>
        <taxon>Ephydroidea</taxon>
        <taxon>Drosophilidae</taxon>
        <taxon>Drosophila</taxon>
    </lineage>
</organism>
<dbReference type="Proteomes" id="UP000694904">
    <property type="component" value="Chromosome 4"/>
</dbReference>
<dbReference type="CDD" id="cd23068">
    <property type="entry name" value="PDZ_ZASP52-like"/>
    <property type="match status" value="1"/>
</dbReference>
<dbReference type="Gene3D" id="2.30.42.10">
    <property type="match status" value="1"/>
</dbReference>
<feature type="region of interest" description="Disordered" evidence="4">
    <location>
        <begin position="656"/>
        <end position="680"/>
    </location>
</feature>
<reference evidence="7" key="1">
    <citation type="journal article" date="1997" name="Nucleic Acids Res.">
        <title>tRNAscan-SE: a program for improved detection of transfer RNA genes in genomic sequence.</title>
        <authorList>
            <person name="Lowe T.M."/>
            <person name="Eddy S.R."/>
        </authorList>
    </citation>
    <scope>NUCLEOTIDE SEQUENCE [LARGE SCALE GENOMIC DNA]</scope>
</reference>
<feature type="chain" id="PRO_5046372793" evidence="5">
    <location>
        <begin position="21"/>
        <end position="809"/>
    </location>
</feature>
<keyword evidence="3" id="KW-0479">Metal-binding</keyword>
<evidence type="ECO:0000256" key="3">
    <source>
        <dbReference type="ARBA" id="ARBA00023038"/>
    </source>
</evidence>
<dbReference type="Pfam" id="PF00595">
    <property type="entry name" value="PDZ"/>
    <property type="match status" value="1"/>
</dbReference>
<keyword evidence="3" id="KW-0862">Zinc</keyword>
<accession>A0ABM1P3F8</accession>
<evidence type="ECO:0000256" key="2">
    <source>
        <dbReference type="ARBA" id="ARBA00022490"/>
    </source>
</evidence>
<dbReference type="PROSITE" id="PS50106">
    <property type="entry name" value="PDZ"/>
    <property type="match status" value="1"/>
</dbReference>
<evidence type="ECO:0000259" key="6">
    <source>
        <dbReference type="PROSITE" id="PS50106"/>
    </source>
</evidence>
<feature type="region of interest" description="Disordered" evidence="4">
    <location>
        <begin position="697"/>
        <end position="716"/>
    </location>
</feature>
<dbReference type="InterPro" id="IPR050604">
    <property type="entry name" value="PDZ-LIM_domain"/>
</dbReference>
<protein>
    <submittedName>
        <fullName evidence="8">RNA polymerase II degradation factor 1 isoform X1</fullName>
    </submittedName>
</protein>